<dbReference type="Proteomes" id="UP000310574">
    <property type="component" value="Unassembled WGS sequence"/>
</dbReference>
<proteinExistence type="predicted"/>
<evidence type="ECO:0000313" key="2">
    <source>
        <dbReference type="Proteomes" id="UP000310574"/>
    </source>
</evidence>
<name>A0AAQ2HZT8_9PSED</name>
<dbReference type="PANTHER" id="PTHR43845:SF1">
    <property type="entry name" value="BLR5969 PROTEIN"/>
    <property type="match status" value="1"/>
</dbReference>
<sequence length="436" mass="48432">MKTTDPISELTGFARKHSPYYRNSLADIPEAISSLRELPLLDPADFWKDSADLAQWPVLTAPLAHALVFKTGGSTGGGRLSVYARTEWQRTVEAFGRSLSEQFSSGDRVANLFFAGDLYASFLFIHDSLAHVETAITEFPFTGEVDPPMLADAIVQHRINVLAGVPAQLLTFASWLQHRGLALPLVDTVLYGGESLFASQRQLLEQVLPNARIASIGYASVDGGFIGASHRDCIEGEHRTPDGHALLEIIDQHSGATIEACDQTGLLVLTNLHRRLMPLIRYPVGDLACWREPPGTAQRKFALRGRSGNSQRVRVGILSLMTDEISESVRSSTGSNDWQLLIEHDDGRDLLTVKYVVNERSTRIEDRLEARLIELYPQIPQLRGAGLLQLRIQSCRFEDLARHPRAGKSLRIVDLRCYDRHDREVRDGSVDPAQLP</sequence>
<reference evidence="1 2" key="1">
    <citation type="submission" date="2019-04" db="EMBL/GenBank/DDBJ databases">
        <title>Draft genome sequence of Pseudomonas sp. M7D1 isolated from rhizosphere of plant the flowery desert.</title>
        <authorList>
            <person name="Poblete-Morales M."/>
            <person name="Plaza N."/>
            <person name="Corsini G."/>
            <person name="Silva E."/>
        </authorList>
    </citation>
    <scope>NUCLEOTIDE SEQUENCE [LARGE SCALE GENOMIC DNA]</scope>
    <source>
        <strain evidence="1 2">M7D1</strain>
    </source>
</reference>
<comment type="caution">
    <text evidence="1">The sequence shown here is derived from an EMBL/GenBank/DDBJ whole genome shotgun (WGS) entry which is preliminary data.</text>
</comment>
<organism evidence="1 2">
    <name type="scientific">Pseudomonas atacamensis</name>
    <dbReference type="NCBI Taxonomy" id="2565368"/>
    <lineage>
        <taxon>Bacteria</taxon>
        <taxon>Pseudomonadati</taxon>
        <taxon>Pseudomonadota</taxon>
        <taxon>Gammaproteobacteria</taxon>
        <taxon>Pseudomonadales</taxon>
        <taxon>Pseudomonadaceae</taxon>
        <taxon>Pseudomonas</taxon>
    </lineage>
</organism>
<evidence type="ECO:0000313" key="1">
    <source>
        <dbReference type="EMBL" id="THF29215.1"/>
    </source>
</evidence>
<dbReference type="GO" id="GO:0016874">
    <property type="term" value="F:ligase activity"/>
    <property type="evidence" value="ECO:0007669"/>
    <property type="project" value="UniProtKB-KW"/>
</dbReference>
<dbReference type="InterPro" id="IPR042099">
    <property type="entry name" value="ANL_N_sf"/>
</dbReference>
<protein>
    <submittedName>
        <fullName evidence="1">Phenylacetate--CoA ligase family protein</fullName>
    </submittedName>
</protein>
<keyword evidence="1" id="KW-0436">Ligase</keyword>
<dbReference type="RefSeq" id="WP_136493393.1">
    <property type="nucleotide sequence ID" value="NZ_SSBS01000005.1"/>
</dbReference>
<dbReference type="PANTHER" id="PTHR43845">
    <property type="entry name" value="BLR5969 PROTEIN"/>
    <property type="match status" value="1"/>
</dbReference>
<dbReference type="EMBL" id="SSBS01000005">
    <property type="protein sequence ID" value="THF29215.1"/>
    <property type="molecule type" value="Genomic_DNA"/>
</dbReference>
<dbReference type="Gene3D" id="3.40.50.12780">
    <property type="entry name" value="N-terminal domain of ligase-like"/>
    <property type="match status" value="1"/>
</dbReference>
<dbReference type="AlphaFoldDB" id="A0AAQ2HZT8"/>
<accession>A0AAQ2HZT8</accession>
<dbReference type="SUPFAM" id="SSF56801">
    <property type="entry name" value="Acetyl-CoA synthetase-like"/>
    <property type="match status" value="1"/>
</dbReference>
<gene>
    <name evidence="1" type="ORF">E5170_18610</name>
</gene>